<dbReference type="Pfam" id="PF00144">
    <property type="entry name" value="Beta-lactamase"/>
    <property type="match status" value="1"/>
</dbReference>
<dbReference type="GO" id="GO:0016787">
    <property type="term" value="F:hydrolase activity"/>
    <property type="evidence" value="ECO:0007669"/>
    <property type="project" value="UniProtKB-KW"/>
</dbReference>
<feature type="region of interest" description="Disordered" evidence="2">
    <location>
        <begin position="1"/>
        <end position="34"/>
    </location>
</feature>
<dbReference type="InterPro" id="IPR050789">
    <property type="entry name" value="Diverse_Enzym_Activities"/>
</dbReference>
<keyword evidence="1" id="KW-0378">Hydrolase</keyword>
<dbReference type="AlphaFoldDB" id="A0A6J4P1G0"/>
<proteinExistence type="predicted"/>
<name>A0A6J4P1G0_9BACT</name>
<feature type="non-terminal residue" evidence="5">
    <location>
        <position position="596"/>
    </location>
</feature>
<protein>
    <submittedName>
        <fullName evidence="5">Protein YzbB</fullName>
    </submittedName>
</protein>
<dbReference type="EMBL" id="CADCUQ010000356">
    <property type="protein sequence ID" value="CAA9398291.1"/>
    <property type="molecule type" value="Genomic_DNA"/>
</dbReference>
<feature type="region of interest" description="Disordered" evidence="2">
    <location>
        <begin position="312"/>
        <end position="332"/>
    </location>
</feature>
<dbReference type="Gene3D" id="3.40.710.10">
    <property type="entry name" value="DD-peptidase/beta-lactamase superfamily"/>
    <property type="match status" value="1"/>
</dbReference>
<gene>
    <name evidence="5" type="ORF">AVDCRST_MAG64-1566</name>
</gene>
<dbReference type="SUPFAM" id="SSF56601">
    <property type="entry name" value="beta-lactamase/transpeptidase-like"/>
    <property type="match status" value="1"/>
</dbReference>
<feature type="domain" description="Peptidoglycan beta-N-acetylmuramidase NamZ N-terminal" evidence="4">
    <location>
        <begin position="471"/>
        <end position="595"/>
    </location>
</feature>
<dbReference type="Gene3D" id="3.40.50.12170">
    <property type="entry name" value="Uncharacterised protein PF07075, DUF1343"/>
    <property type="match status" value="1"/>
</dbReference>
<evidence type="ECO:0000256" key="1">
    <source>
        <dbReference type="ARBA" id="ARBA00022801"/>
    </source>
</evidence>
<dbReference type="InterPro" id="IPR048502">
    <property type="entry name" value="NamZ_N"/>
</dbReference>
<evidence type="ECO:0000313" key="5">
    <source>
        <dbReference type="EMBL" id="CAA9398291.1"/>
    </source>
</evidence>
<feature type="domain" description="Beta-lactamase-related" evidence="3">
    <location>
        <begin position="51"/>
        <end position="384"/>
    </location>
</feature>
<evidence type="ECO:0000259" key="4">
    <source>
        <dbReference type="Pfam" id="PF07075"/>
    </source>
</evidence>
<feature type="compositionally biased region" description="Basic and acidic residues" evidence="2">
    <location>
        <begin position="312"/>
        <end position="322"/>
    </location>
</feature>
<evidence type="ECO:0000259" key="3">
    <source>
        <dbReference type="Pfam" id="PF00144"/>
    </source>
</evidence>
<dbReference type="InterPro" id="IPR012338">
    <property type="entry name" value="Beta-lactam/transpept-like"/>
</dbReference>
<accession>A0A6J4P1G0</accession>
<reference evidence="5" key="1">
    <citation type="submission" date="2020-02" db="EMBL/GenBank/DDBJ databases">
        <authorList>
            <person name="Meier V. D."/>
        </authorList>
    </citation>
    <scope>NUCLEOTIDE SEQUENCE</scope>
    <source>
        <strain evidence="5">AVDCRST_MAG64</strain>
    </source>
</reference>
<sequence>MIAAGVAGCSAGTGSGSSDARTATPTAAATRPAAAAVTNPPFDLARMAEADRAIEEAIAKGDCPGAVLLVGRGDRTGGKVAYQRAYGNRAVKPDPESMTLDTLFDLASLSKPVGCATSVMKLIEQGKVRPQERVAAYLPEFGKNGKEQITVAHLLLHQGGLIPDNALADYKEGPAVAWQKICDLKPQAEPGTTFKYTDVGFIVLGKLVERVSGRPLNEFARDEVFGPAGMATASYVPPADWKPRTAPTEQRENRWMRGEVHDPRAYLLGGVAGHAGLFGTAQDLSRYCRMLLNGGTIDGRQVLKPETVAEMTKPHDLPDGKNRRTYGFDVDTSYSRPRGDRFERGTTFGHTGFTGTSLWIDPVNDCYVVLLTNSVHPDGKGKVLALRHKVGTVAAEALLGPKPATQPATAPVAQLDAPPLAASQANAAPQANTALVTPLFASTAAQPTAPVSTGLDVLVAQQFKTLHGKRVALVTNHSGLDRDGRRILDLLVANKDVKLVKVFSPEHGLYGVLDEKVSDTTDPKTGLKVYSLYGAVRKPTAEMMAGVDALVFDIQDAGARYYTYISTMGACMESCAANKVKMVVLDRPNPVTGTIV</sequence>
<dbReference type="PANTHER" id="PTHR43283:SF11">
    <property type="entry name" value="BETA-LACTAMASE-RELATED DOMAIN-CONTAINING PROTEIN"/>
    <property type="match status" value="1"/>
</dbReference>
<dbReference type="InterPro" id="IPR001466">
    <property type="entry name" value="Beta-lactam-related"/>
</dbReference>
<evidence type="ECO:0000256" key="2">
    <source>
        <dbReference type="SAM" id="MobiDB-lite"/>
    </source>
</evidence>
<dbReference type="PANTHER" id="PTHR43283">
    <property type="entry name" value="BETA-LACTAMASE-RELATED"/>
    <property type="match status" value="1"/>
</dbReference>
<organism evidence="5">
    <name type="scientific">uncultured Phycisphaerae bacterium</name>
    <dbReference type="NCBI Taxonomy" id="904963"/>
    <lineage>
        <taxon>Bacteria</taxon>
        <taxon>Pseudomonadati</taxon>
        <taxon>Planctomycetota</taxon>
        <taxon>Phycisphaerae</taxon>
        <taxon>environmental samples</taxon>
    </lineage>
</organism>
<dbReference type="Pfam" id="PF07075">
    <property type="entry name" value="NamZ_N"/>
    <property type="match status" value="1"/>
</dbReference>